<protein>
    <submittedName>
        <fullName evidence="2">Chromatin binding protein-like protein</fullName>
    </submittedName>
</protein>
<sequence length="769" mass="87237">MKIERSVRLLVKSLLFVYLFSVIIQDNGVLARKVPKQQENLVQSVYNHHVRPLGTAVHSQFAKATPPLFDGAKQARDDVKSYYDKHAKPSLDNFHDNMKKSGYFEIPKNLESYGKQTWEAISNVKNNQKLHKLCVDVKTRTSITYTEIVVPATEKFIAQIQIYAKWISEKVYELWINYIIPNYQHYKPIVRKKSIDGYMEFRYVILPYLNSSFWQMINVLSYNLTSFWNMHMRPQLQHIYESVLHENSENYASSTTAKMVSDISSSMLSTPVASTTANPINKLAIEQTITPSYPEDIVSSSKTVGPEYDQRSCISNTFAHLSQEFDSIESEFGNNIEEQWKQSFHNTNEYFSKELKSFEELSNLRVLAIENSLGNLVFRAQTLGYDDAVTELLAGVKKAILNTHERAVELRNLAEILQKDIVDRVESSADFIRNQTYSSFQVAVAACNGNIHDDDEKVRELTPVLDKVHRFMDSTVKDMNTKQSSLMEQRKRQYLSRIGSIASDTIRRLTAIKNSHKVKINSNIDTELYEVEPTLADQTQKIIEINAEHAHCDDISLGTASYELHEAVTGVPSPVADKKHLNAEVSHSSKQNDVPTSSPIKVPGDDTVSQSIVEESIPTLSVRDTRKDEENVYSILPIQYDEKEQAKAVPTPSAGSQEKEEPESVYSILPIEYDEKEQENVLSTVSDESKAKHHGHPTGSAQDKKDEEQVYSILPVEVDEKDVEQFSSDFSINSGTPTSKTGYATVPVEVPEESVTDNSNKFDAEHRFD</sequence>
<dbReference type="Proteomes" id="UP001212411">
    <property type="component" value="Chromosome 1"/>
</dbReference>
<keyword evidence="3" id="KW-1185">Reference proteome</keyword>
<name>A0AAE9WBI7_9SCHI</name>
<evidence type="ECO:0000313" key="2">
    <source>
        <dbReference type="EMBL" id="WBW72207.1"/>
    </source>
</evidence>
<organism evidence="2 3">
    <name type="scientific">Schizosaccharomyces osmophilus</name>
    <dbReference type="NCBI Taxonomy" id="2545709"/>
    <lineage>
        <taxon>Eukaryota</taxon>
        <taxon>Fungi</taxon>
        <taxon>Dikarya</taxon>
        <taxon>Ascomycota</taxon>
        <taxon>Taphrinomycotina</taxon>
        <taxon>Schizosaccharomycetes</taxon>
        <taxon>Schizosaccharomycetales</taxon>
        <taxon>Schizosaccharomycetaceae</taxon>
        <taxon>Schizosaccharomyces</taxon>
    </lineage>
</organism>
<reference evidence="2 3" key="1">
    <citation type="journal article" date="2023" name="G3 (Bethesda)">
        <title>A high-quality reference genome for the fission yeast Schizosaccharomyces osmophilus.</title>
        <authorList>
            <person name="Jia G.S."/>
            <person name="Zhang W.C."/>
            <person name="Liang Y."/>
            <person name="Liu X.H."/>
            <person name="Rhind N."/>
            <person name="Pidoux A."/>
            <person name="Brysch-Herzberg M."/>
            <person name="Du L.L."/>
        </authorList>
    </citation>
    <scope>NUCLEOTIDE SEQUENCE [LARGE SCALE GENOMIC DNA]</scope>
    <source>
        <strain evidence="2 3">CBS 15793</strain>
    </source>
</reference>
<dbReference type="EMBL" id="CP115611">
    <property type="protein sequence ID" value="WBW72207.1"/>
    <property type="molecule type" value="Genomic_DNA"/>
</dbReference>
<feature type="region of interest" description="Disordered" evidence="1">
    <location>
        <begin position="583"/>
        <end position="615"/>
    </location>
</feature>
<evidence type="ECO:0000256" key="1">
    <source>
        <dbReference type="SAM" id="MobiDB-lite"/>
    </source>
</evidence>
<feature type="compositionally biased region" description="Basic and acidic residues" evidence="1">
    <location>
        <begin position="760"/>
        <end position="769"/>
    </location>
</feature>
<feature type="region of interest" description="Disordered" evidence="1">
    <location>
        <begin position="644"/>
        <end position="711"/>
    </location>
</feature>
<accession>A0AAE9WBI7</accession>
<evidence type="ECO:0000313" key="3">
    <source>
        <dbReference type="Proteomes" id="UP001212411"/>
    </source>
</evidence>
<gene>
    <name evidence="2" type="ORF">SOMG_00570</name>
</gene>
<dbReference type="KEGG" id="som:SOMG_00570"/>
<feature type="region of interest" description="Disordered" evidence="1">
    <location>
        <begin position="725"/>
        <end position="769"/>
    </location>
</feature>
<dbReference type="GeneID" id="80874053"/>
<feature type="compositionally biased region" description="Polar residues" evidence="1">
    <location>
        <begin position="585"/>
        <end position="599"/>
    </location>
</feature>
<feature type="compositionally biased region" description="Polar residues" evidence="1">
    <location>
        <begin position="725"/>
        <end position="742"/>
    </location>
</feature>
<dbReference type="AlphaFoldDB" id="A0AAE9WBI7"/>
<proteinExistence type="predicted"/>
<dbReference type="RefSeq" id="XP_056036450.1">
    <property type="nucleotide sequence ID" value="XM_056179364.1"/>
</dbReference>